<dbReference type="GO" id="GO:0015949">
    <property type="term" value="P:nucleobase-containing small molecule interconversion"/>
    <property type="evidence" value="ECO:0007669"/>
    <property type="project" value="TreeGrafter"/>
</dbReference>
<evidence type="ECO:0000256" key="10">
    <source>
        <dbReference type="HAMAP-Rule" id="MF_00238"/>
    </source>
</evidence>
<evidence type="ECO:0000313" key="13">
    <source>
        <dbReference type="Proteomes" id="UP000585721"/>
    </source>
</evidence>
<dbReference type="CDD" id="cd02020">
    <property type="entry name" value="CMPK"/>
    <property type="match status" value="1"/>
</dbReference>
<dbReference type="NCBIfam" id="TIGR00017">
    <property type="entry name" value="cmk"/>
    <property type="match status" value="1"/>
</dbReference>
<evidence type="ECO:0000256" key="9">
    <source>
        <dbReference type="ARBA" id="ARBA00048478"/>
    </source>
</evidence>
<dbReference type="SUPFAM" id="SSF52540">
    <property type="entry name" value="P-loop containing nucleoside triphosphate hydrolases"/>
    <property type="match status" value="1"/>
</dbReference>
<protein>
    <recommendedName>
        <fullName evidence="10">Cytidylate kinase</fullName>
        <shortName evidence="10">CK</shortName>
        <ecNumber evidence="10">2.7.4.25</ecNumber>
    </recommendedName>
    <alternativeName>
        <fullName evidence="10">Cytidine monophosphate kinase</fullName>
        <shortName evidence="10">CMP kinase</shortName>
    </alternativeName>
</protein>
<evidence type="ECO:0000256" key="3">
    <source>
        <dbReference type="ARBA" id="ARBA00022490"/>
    </source>
</evidence>
<comment type="subcellular location">
    <subcellularLocation>
        <location evidence="1 10">Cytoplasm</location>
    </subcellularLocation>
</comment>
<dbReference type="EMBL" id="JACHGR010000002">
    <property type="protein sequence ID" value="MBB6054809.1"/>
    <property type="molecule type" value="Genomic_DNA"/>
</dbReference>
<dbReference type="Proteomes" id="UP000585721">
    <property type="component" value="Unassembled WGS sequence"/>
</dbReference>
<dbReference type="GO" id="GO:0006220">
    <property type="term" value="P:pyrimidine nucleotide metabolic process"/>
    <property type="evidence" value="ECO:0007669"/>
    <property type="project" value="UniProtKB-UniRule"/>
</dbReference>
<proteinExistence type="inferred from homology"/>
<keyword evidence="6 10" id="KW-0418">Kinase</keyword>
<dbReference type="EC" id="2.7.4.25" evidence="10"/>
<keyword evidence="7 10" id="KW-0067">ATP-binding</keyword>
<dbReference type="Pfam" id="PF02224">
    <property type="entry name" value="Cytidylate_kin"/>
    <property type="match status" value="1"/>
</dbReference>
<dbReference type="GO" id="GO:0036431">
    <property type="term" value="F:dCMP kinase activity"/>
    <property type="evidence" value="ECO:0007669"/>
    <property type="project" value="InterPro"/>
</dbReference>
<dbReference type="GO" id="GO:0005829">
    <property type="term" value="C:cytosol"/>
    <property type="evidence" value="ECO:0007669"/>
    <property type="project" value="TreeGrafter"/>
</dbReference>
<evidence type="ECO:0000313" key="12">
    <source>
        <dbReference type="EMBL" id="MBB6054809.1"/>
    </source>
</evidence>
<comment type="catalytic activity">
    <reaction evidence="9 10">
        <text>CMP + ATP = CDP + ADP</text>
        <dbReference type="Rhea" id="RHEA:11600"/>
        <dbReference type="ChEBI" id="CHEBI:30616"/>
        <dbReference type="ChEBI" id="CHEBI:58069"/>
        <dbReference type="ChEBI" id="CHEBI:60377"/>
        <dbReference type="ChEBI" id="CHEBI:456216"/>
        <dbReference type="EC" id="2.7.4.25"/>
    </reaction>
</comment>
<feature type="binding site" evidence="10">
    <location>
        <begin position="14"/>
        <end position="22"/>
    </location>
    <ligand>
        <name>ATP</name>
        <dbReference type="ChEBI" id="CHEBI:30616"/>
    </ligand>
</feature>
<keyword evidence="4 10" id="KW-0808">Transferase</keyword>
<feature type="domain" description="Cytidylate kinase" evidence="11">
    <location>
        <begin position="10"/>
        <end position="223"/>
    </location>
</feature>
<dbReference type="InterPro" id="IPR027417">
    <property type="entry name" value="P-loop_NTPase"/>
</dbReference>
<evidence type="ECO:0000256" key="7">
    <source>
        <dbReference type="ARBA" id="ARBA00022840"/>
    </source>
</evidence>
<evidence type="ECO:0000256" key="5">
    <source>
        <dbReference type="ARBA" id="ARBA00022741"/>
    </source>
</evidence>
<evidence type="ECO:0000256" key="6">
    <source>
        <dbReference type="ARBA" id="ARBA00022777"/>
    </source>
</evidence>
<dbReference type="FunFam" id="3.40.50.300:FF:000262">
    <property type="entry name" value="Cytidylate kinase"/>
    <property type="match status" value="1"/>
</dbReference>
<dbReference type="InterPro" id="IPR011994">
    <property type="entry name" value="Cytidylate_kinase_dom"/>
</dbReference>
<dbReference type="PANTHER" id="PTHR21299:SF2">
    <property type="entry name" value="CYTIDYLATE KINASE"/>
    <property type="match status" value="1"/>
</dbReference>
<comment type="caution">
    <text evidence="12">The sequence shown here is derived from an EMBL/GenBank/DDBJ whole genome shotgun (WGS) entry which is preliminary data.</text>
</comment>
<dbReference type="Gene3D" id="3.40.50.300">
    <property type="entry name" value="P-loop containing nucleotide triphosphate hydrolases"/>
    <property type="match status" value="1"/>
</dbReference>
<name>A0A841GA44_9GAMM</name>
<keyword evidence="3 10" id="KW-0963">Cytoplasm</keyword>
<evidence type="ECO:0000256" key="4">
    <source>
        <dbReference type="ARBA" id="ARBA00022679"/>
    </source>
</evidence>
<gene>
    <name evidence="10" type="primary">cmk</name>
    <name evidence="12" type="ORF">HNR75_000681</name>
</gene>
<comment type="catalytic activity">
    <reaction evidence="8 10">
        <text>dCMP + ATP = dCDP + ADP</text>
        <dbReference type="Rhea" id="RHEA:25094"/>
        <dbReference type="ChEBI" id="CHEBI:30616"/>
        <dbReference type="ChEBI" id="CHEBI:57566"/>
        <dbReference type="ChEBI" id="CHEBI:58593"/>
        <dbReference type="ChEBI" id="CHEBI:456216"/>
        <dbReference type="EC" id="2.7.4.25"/>
    </reaction>
</comment>
<comment type="similarity">
    <text evidence="2 10">Belongs to the cytidylate kinase family. Type 1 subfamily.</text>
</comment>
<dbReference type="PANTHER" id="PTHR21299">
    <property type="entry name" value="CYTIDYLATE KINASE/PANTOATE-BETA-ALANINE LIGASE"/>
    <property type="match status" value="1"/>
</dbReference>
<evidence type="ECO:0000256" key="2">
    <source>
        <dbReference type="ARBA" id="ARBA00009427"/>
    </source>
</evidence>
<evidence type="ECO:0000256" key="1">
    <source>
        <dbReference type="ARBA" id="ARBA00004496"/>
    </source>
</evidence>
<dbReference type="HAMAP" id="MF_00238">
    <property type="entry name" value="Cytidyl_kinase_type1"/>
    <property type="match status" value="1"/>
</dbReference>
<dbReference type="AlphaFoldDB" id="A0A841GA44"/>
<reference evidence="12 13" key="1">
    <citation type="submission" date="2020-08" db="EMBL/GenBank/DDBJ databases">
        <title>Genomic Encyclopedia of Type Strains, Phase IV (KMG-IV): sequencing the most valuable type-strain genomes for metagenomic binning, comparative biology and taxonomic classification.</title>
        <authorList>
            <person name="Goeker M."/>
        </authorList>
    </citation>
    <scope>NUCLEOTIDE SEQUENCE [LARGE SCALE GENOMIC DNA]</scope>
    <source>
        <strain evidence="12 13">DSM 22975</strain>
    </source>
</reference>
<keyword evidence="5 10" id="KW-0547">Nucleotide-binding</keyword>
<accession>A0A841GA44</accession>
<dbReference type="GO" id="GO:0005524">
    <property type="term" value="F:ATP binding"/>
    <property type="evidence" value="ECO:0007669"/>
    <property type="project" value="UniProtKB-UniRule"/>
</dbReference>
<dbReference type="InterPro" id="IPR003136">
    <property type="entry name" value="Cytidylate_kin"/>
</dbReference>
<evidence type="ECO:0000259" key="11">
    <source>
        <dbReference type="Pfam" id="PF02224"/>
    </source>
</evidence>
<evidence type="ECO:0000256" key="8">
    <source>
        <dbReference type="ARBA" id="ARBA00047615"/>
    </source>
</evidence>
<sequence length="230" mass="25187">MTNHILFPVVTIDGPGGAGKGTLCMLLATRLGWHLLDSGAIYRVLAVAAMKQSVELDDIARLTELASNLNVSFPIENNQVLIVLDGVNVTDEIRTEQTGNLASKVAAYPEVRAALLVRQQNFAQSPGLIADGRDMGTVVFPSASLKIFLDASAEERAKRRQLQLQQKGINVNFDNLLQEIQERDFRDRNRPVAPLKPADDAIVIDSTSMSIDAVFNQVLALVNQRIIRAE</sequence>
<keyword evidence="13" id="KW-1185">Reference proteome</keyword>
<organism evidence="12 13">
    <name type="scientific">Tolumonas osonensis</name>
    <dbReference type="NCBI Taxonomy" id="675874"/>
    <lineage>
        <taxon>Bacteria</taxon>
        <taxon>Pseudomonadati</taxon>
        <taxon>Pseudomonadota</taxon>
        <taxon>Gammaproteobacteria</taxon>
        <taxon>Aeromonadales</taxon>
        <taxon>Aeromonadaceae</taxon>
        <taxon>Tolumonas</taxon>
    </lineage>
</organism>
<dbReference type="RefSeq" id="WP_188025612.1">
    <property type="nucleotide sequence ID" value="NZ_JACHGR010000002.1"/>
</dbReference>